<dbReference type="AlphaFoldDB" id="A0A0L0BPC6"/>
<dbReference type="Pfam" id="PF10591">
    <property type="entry name" value="SPARC_Ca_bdg"/>
    <property type="match status" value="2"/>
</dbReference>
<comment type="caution">
    <text evidence="8">Lacks conserved residue(s) required for the propagation of feature annotation.</text>
</comment>
<dbReference type="InterPro" id="IPR036857">
    <property type="entry name" value="Thyroglobulin_1_sf"/>
</dbReference>
<dbReference type="GO" id="GO:0050840">
    <property type="term" value="F:extracellular matrix binding"/>
    <property type="evidence" value="ECO:0007669"/>
    <property type="project" value="TreeGrafter"/>
</dbReference>
<evidence type="ECO:0000256" key="7">
    <source>
        <dbReference type="ARBA" id="ARBA00023180"/>
    </source>
</evidence>
<feature type="compositionally biased region" description="Low complexity" evidence="9">
    <location>
        <begin position="311"/>
        <end position="330"/>
    </location>
</feature>
<dbReference type="Gene3D" id="3.30.60.30">
    <property type="match status" value="1"/>
</dbReference>
<comment type="caution">
    <text evidence="14">The sequence shown here is derived from an EMBL/GenBank/DDBJ whole genome shotgun (WGS) entry which is preliminary data.</text>
</comment>
<feature type="region of interest" description="Disordered" evidence="9">
    <location>
        <begin position="311"/>
        <end position="401"/>
    </location>
</feature>
<dbReference type="EMBL" id="JRES01001578">
    <property type="protein sequence ID" value="KNC21838.1"/>
    <property type="molecule type" value="Genomic_DNA"/>
</dbReference>
<keyword evidence="6" id="KW-1015">Disulfide bond</keyword>
<feature type="signal peptide" evidence="10">
    <location>
        <begin position="1"/>
        <end position="18"/>
    </location>
</feature>
<dbReference type="GO" id="GO:0008201">
    <property type="term" value="F:heparin binding"/>
    <property type="evidence" value="ECO:0007669"/>
    <property type="project" value="TreeGrafter"/>
</dbReference>
<gene>
    <name evidence="14" type="ORF">FF38_03205</name>
</gene>
<dbReference type="OMA" id="KRMGPNP"/>
<keyword evidence="4" id="KW-0677">Repeat</keyword>
<evidence type="ECO:0000313" key="14">
    <source>
        <dbReference type="EMBL" id="KNC21838.1"/>
    </source>
</evidence>
<evidence type="ECO:0000313" key="15">
    <source>
        <dbReference type="Proteomes" id="UP000037069"/>
    </source>
</evidence>
<dbReference type="SUPFAM" id="SSF47473">
    <property type="entry name" value="EF-hand"/>
    <property type="match status" value="2"/>
</dbReference>
<dbReference type="InterPro" id="IPR011992">
    <property type="entry name" value="EF-hand-dom_pair"/>
</dbReference>
<organism evidence="14 15">
    <name type="scientific">Lucilia cuprina</name>
    <name type="common">Green bottle fly</name>
    <name type="synonym">Australian sheep blowfly</name>
    <dbReference type="NCBI Taxonomy" id="7375"/>
    <lineage>
        <taxon>Eukaryota</taxon>
        <taxon>Metazoa</taxon>
        <taxon>Ecdysozoa</taxon>
        <taxon>Arthropoda</taxon>
        <taxon>Hexapoda</taxon>
        <taxon>Insecta</taxon>
        <taxon>Pterygota</taxon>
        <taxon>Neoptera</taxon>
        <taxon>Endopterygota</taxon>
        <taxon>Diptera</taxon>
        <taxon>Brachycera</taxon>
        <taxon>Muscomorpha</taxon>
        <taxon>Oestroidea</taxon>
        <taxon>Calliphoridae</taxon>
        <taxon>Luciliinae</taxon>
        <taxon>Lucilia</taxon>
    </lineage>
</organism>
<dbReference type="GO" id="GO:0005604">
    <property type="term" value="C:basement membrane"/>
    <property type="evidence" value="ECO:0007669"/>
    <property type="project" value="TreeGrafter"/>
</dbReference>
<dbReference type="SUPFAM" id="SSF57610">
    <property type="entry name" value="Thyroglobulin type-1 domain"/>
    <property type="match status" value="2"/>
</dbReference>
<feature type="chain" id="PRO_5005535008" description="SPARC-related modular calcium-binding protein 2" evidence="10">
    <location>
        <begin position="19"/>
        <end position="661"/>
    </location>
</feature>
<feature type="domain" description="Thyroglobulin type-1" evidence="12">
    <location>
        <begin position="437"/>
        <end position="506"/>
    </location>
</feature>
<evidence type="ECO:0000256" key="8">
    <source>
        <dbReference type="PROSITE-ProRule" id="PRU00500"/>
    </source>
</evidence>
<dbReference type="InterPro" id="IPR002048">
    <property type="entry name" value="EF_hand_dom"/>
</dbReference>
<evidence type="ECO:0000259" key="12">
    <source>
        <dbReference type="PROSITE" id="PS51162"/>
    </source>
</evidence>
<dbReference type="InterPro" id="IPR018247">
    <property type="entry name" value="EF_Hand_1_Ca_BS"/>
</dbReference>
<feature type="domain" description="Kazal-like" evidence="13">
    <location>
        <begin position="25"/>
        <end position="80"/>
    </location>
</feature>
<dbReference type="PROSITE" id="PS50222">
    <property type="entry name" value="EF_HAND_2"/>
    <property type="match status" value="1"/>
</dbReference>
<sequence length="661" mass="75344">MILRSIFLFAICLHVGLTANLQRQELSIPECAAKVGECDESKGRPVCGTDGQTYPTRCHLLRVQCSGHQVSIRYRGLCKACNVAREYALKHRTKNPLKFIPRCKKDGTYAPIQCLTNSGCWCSDITGTPIDNTTVRTVGRLKCREFTKAYTRRSPSRNASGNKKRSCSQDDRATFNTNLIGLFHSEYLRVGFQLNKNRKTDALVPTLDETEVLNWKFSDLDVNNNQMLDKNEFRELKKLVKRAVKPRRCGRAFGKFCDVDSDARLSRLEWNNCLSKDGINRHLINMGQKHNNTKKHRKNNHHLLHTNTAYRHSSASASASSTNQHQNQHSIQDNNHSHLDHNQNSNPNPNHFNILHHNNNNHQNRLRPDSYENESNPADDEDDDDNSSHTADYTDDYEDVDDDHMASINSPTKFPSINILSTSASVNTKSKDNEPDYAACFADRKDALTQNEENLKNGKKVGHVPICTPDGRFQRVQCYNSICWCADEETGETLNGTSVKNRVPQCGAVTRAMKGCPNEVKVVFLKDLKEFLKTKIIAGSNEGTNTTQWKSEDERIATLSFVILDKNKNKSWERKEWKTFRELVTNNRTLRRCGRKMPRYCDVNSDKKVTLSEWLSCLQTHRVEQNTQPDFKPPIHMLSNDTTFAKPPKLNGTNPLTIYLT</sequence>
<dbReference type="InterPro" id="IPR019577">
    <property type="entry name" value="SPARC/Testican_Ca-bd-dom"/>
</dbReference>
<keyword evidence="3 10" id="KW-0732">Signal</keyword>
<name>A0A0L0BPC6_LUCCU</name>
<keyword evidence="7" id="KW-0325">Glycoprotein</keyword>
<keyword evidence="5" id="KW-0106">Calcium</keyword>
<dbReference type="CDD" id="cd00191">
    <property type="entry name" value="TY"/>
    <property type="match status" value="1"/>
</dbReference>
<evidence type="ECO:0000259" key="11">
    <source>
        <dbReference type="PROSITE" id="PS50222"/>
    </source>
</evidence>
<dbReference type="GO" id="GO:0005615">
    <property type="term" value="C:extracellular space"/>
    <property type="evidence" value="ECO:0007669"/>
    <property type="project" value="TreeGrafter"/>
</dbReference>
<dbReference type="GO" id="GO:0005509">
    <property type="term" value="F:calcium ion binding"/>
    <property type="evidence" value="ECO:0007669"/>
    <property type="project" value="InterPro"/>
</dbReference>
<dbReference type="InterPro" id="IPR036058">
    <property type="entry name" value="Kazal_dom_sf"/>
</dbReference>
<feature type="domain" description="EF-hand" evidence="11">
    <location>
        <begin position="208"/>
        <end position="243"/>
    </location>
</feature>
<dbReference type="STRING" id="7375.A0A0L0BPC6"/>
<evidence type="ECO:0000256" key="3">
    <source>
        <dbReference type="ARBA" id="ARBA00022729"/>
    </source>
</evidence>
<evidence type="ECO:0000259" key="13">
    <source>
        <dbReference type="PROSITE" id="PS51465"/>
    </source>
</evidence>
<dbReference type="InterPro" id="IPR051950">
    <property type="entry name" value="Dev_reg/Prot_inhib"/>
</dbReference>
<dbReference type="Gene3D" id="1.10.238.10">
    <property type="entry name" value="EF-hand"/>
    <property type="match status" value="2"/>
</dbReference>
<comment type="subcellular location">
    <subcellularLocation>
        <location evidence="1">Secreted</location>
    </subcellularLocation>
</comment>
<dbReference type="Proteomes" id="UP000037069">
    <property type="component" value="Unassembled WGS sequence"/>
</dbReference>
<dbReference type="PANTHER" id="PTHR12352:SF30">
    <property type="entry name" value="FI05255P"/>
    <property type="match status" value="1"/>
</dbReference>
<protein>
    <recommendedName>
        <fullName evidence="16">SPARC-related modular calcium-binding protein 2</fullName>
    </recommendedName>
</protein>
<proteinExistence type="predicted"/>
<dbReference type="OrthoDB" id="5986054at2759"/>
<dbReference type="SMART" id="SM00211">
    <property type="entry name" value="TY"/>
    <property type="match status" value="2"/>
</dbReference>
<dbReference type="PROSITE" id="PS51162">
    <property type="entry name" value="THYROGLOBULIN_1_2"/>
    <property type="match status" value="2"/>
</dbReference>
<evidence type="ECO:0000256" key="6">
    <source>
        <dbReference type="ARBA" id="ARBA00023157"/>
    </source>
</evidence>
<dbReference type="GO" id="GO:0030198">
    <property type="term" value="P:extracellular matrix organization"/>
    <property type="evidence" value="ECO:0007669"/>
    <property type="project" value="TreeGrafter"/>
</dbReference>
<dbReference type="PANTHER" id="PTHR12352">
    <property type="entry name" value="SECRETED MODULAR CALCIUM-BINDING PROTEIN"/>
    <property type="match status" value="1"/>
</dbReference>
<dbReference type="InterPro" id="IPR000716">
    <property type="entry name" value="Thyroglobulin_1"/>
</dbReference>
<dbReference type="Pfam" id="PF00086">
    <property type="entry name" value="Thyroglobulin_1"/>
    <property type="match status" value="2"/>
</dbReference>
<evidence type="ECO:0000256" key="10">
    <source>
        <dbReference type="SAM" id="SignalP"/>
    </source>
</evidence>
<dbReference type="CDD" id="cd16234">
    <property type="entry name" value="EFh_SPARC_SMOC"/>
    <property type="match status" value="2"/>
</dbReference>
<dbReference type="InterPro" id="IPR002350">
    <property type="entry name" value="Kazal_dom"/>
</dbReference>
<keyword evidence="15" id="KW-1185">Reference proteome</keyword>
<dbReference type="Gene3D" id="4.10.800.10">
    <property type="entry name" value="Thyroglobulin type-1"/>
    <property type="match status" value="2"/>
</dbReference>
<dbReference type="PROSITE" id="PS00018">
    <property type="entry name" value="EF_HAND_1"/>
    <property type="match status" value="2"/>
</dbReference>
<dbReference type="PROSITE" id="PS51465">
    <property type="entry name" value="KAZAL_2"/>
    <property type="match status" value="1"/>
</dbReference>
<evidence type="ECO:0008006" key="16">
    <source>
        <dbReference type="Google" id="ProtNLM"/>
    </source>
</evidence>
<dbReference type="Pfam" id="PF07648">
    <property type="entry name" value="Kazal_2"/>
    <property type="match status" value="1"/>
</dbReference>
<dbReference type="SUPFAM" id="SSF100895">
    <property type="entry name" value="Kazal-type serine protease inhibitors"/>
    <property type="match status" value="1"/>
</dbReference>
<dbReference type="SMART" id="SM00280">
    <property type="entry name" value="KAZAL"/>
    <property type="match status" value="1"/>
</dbReference>
<reference evidence="14 15" key="1">
    <citation type="journal article" date="2015" name="Nat. Commun.">
        <title>Lucilia cuprina genome unlocks parasitic fly biology to underpin future interventions.</title>
        <authorList>
            <person name="Anstead C.A."/>
            <person name="Korhonen P.K."/>
            <person name="Young N.D."/>
            <person name="Hall R.S."/>
            <person name="Jex A.R."/>
            <person name="Murali S.C."/>
            <person name="Hughes D.S."/>
            <person name="Lee S.F."/>
            <person name="Perry T."/>
            <person name="Stroehlein A.J."/>
            <person name="Ansell B.R."/>
            <person name="Breugelmans B."/>
            <person name="Hofmann A."/>
            <person name="Qu J."/>
            <person name="Dugan S."/>
            <person name="Lee S.L."/>
            <person name="Chao H."/>
            <person name="Dinh H."/>
            <person name="Han Y."/>
            <person name="Doddapaneni H.V."/>
            <person name="Worley K.C."/>
            <person name="Muzny D.M."/>
            <person name="Ioannidis P."/>
            <person name="Waterhouse R.M."/>
            <person name="Zdobnov E.M."/>
            <person name="James P.J."/>
            <person name="Bagnall N.H."/>
            <person name="Kotze A.C."/>
            <person name="Gibbs R.A."/>
            <person name="Richards S."/>
            <person name="Batterham P."/>
            <person name="Gasser R.B."/>
        </authorList>
    </citation>
    <scope>NUCLEOTIDE SEQUENCE [LARGE SCALE GENOMIC DNA]</scope>
    <source>
        <strain evidence="14 15">LS</strain>
        <tissue evidence="14">Full body</tissue>
    </source>
</reference>
<feature type="domain" description="Thyroglobulin type-1" evidence="12">
    <location>
        <begin position="78"/>
        <end position="143"/>
    </location>
</feature>
<evidence type="ECO:0000256" key="9">
    <source>
        <dbReference type="SAM" id="MobiDB-lite"/>
    </source>
</evidence>
<evidence type="ECO:0000256" key="2">
    <source>
        <dbReference type="ARBA" id="ARBA00022525"/>
    </source>
</evidence>
<accession>A0A0L0BPC6</accession>
<evidence type="ECO:0000256" key="4">
    <source>
        <dbReference type="ARBA" id="ARBA00022737"/>
    </source>
</evidence>
<dbReference type="PROSITE" id="PS00484">
    <property type="entry name" value="THYROGLOBULIN_1_1"/>
    <property type="match status" value="1"/>
</dbReference>
<evidence type="ECO:0000256" key="1">
    <source>
        <dbReference type="ARBA" id="ARBA00004613"/>
    </source>
</evidence>
<keyword evidence="2" id="KW-0964">Secreted</keyword>
<feature type="compositionally biased region" description="Low complexity" evidence="9">
    <location>
        <begin position="342"/>
        <end position="363"/>
    </location>
</feature>
<dbReference type="CDD" id="cd00104">
    <property type="entry name" value="KAZAL_FS"/>
    <property type="match status" value="1"/>
</dbReference>
<evidence type="ECO:0000256" key="5">
    <source>
        <dbReference type="ARBA" id="ARBA00022837"/>
    </source>
</evidence>